<feature type="compositionally biased region" description="Basic and acidic residues" evidence="5">
    <location>
        <begin position="608"/>
        <end position="623"/>
    </location>
</feature>
<dbReference type="GO" id="GO:0005524">
    <property type="term" value="F:ATP binding"/>
    <property type="evidence" value="ECO:0007669"/>
    <property type="project" value="UniProtKB-KW"/>
</dbReference>
<organism evidence="7">
    <name type="scientific">hydrothermal vent metagenome</name>
    <dbReference type="NCBI Taxonomy" id="652676"/>
    <lineage>
        <taxon>unclassified sequences</taxon>
        <taxon>metagenomes</taxon>
        <taxon>ecological metagenomes</taxon>
    </lineage>
</organism>
<dbReference type="Pfam" id="PF00069">
    <property type="entry name" value="Pkinase"/>
    <property type="match status" value="1"/>
</dbReference>
<sequence length="936" mass="105125">MSDKDSDKTRVKPPTQSALPSDDVTRVVSPSTPPVDDKTQIPPAASRGSVPDGVGAQHKQNPSEDKTRLSPALKTPHSDTPEDLKQQKLRQQILQKQLRQQNRQKQLRQEKLAQQMIKQGKLQLPGHKPLQTADATQFNPSVFPEADKASSLSAEADRKRRAAAELSTGEHIVLKERFILERVLGSGGMGVVYKAKDLLKVEAQDRDPYVAIKVLSDEFKAHPKAFISLQRESRKSQRIAHPNIVNVFDFDRDGDTVFMTMEYLDGNSLDQLIRQYKATGLPTDDVWDIINGLTAALSHAHAENIIHSDFKPGNIFVTQKGATKVFDFGIARAVAKVEQQDESPEDKTVFDAGNLGALTPAYASLEMLEGEEPDIRDDLYALGCVAYELFTGEHPYRRLPANEAEKQGLTAKRINNIKKFQWLAIKKAIAFRREDRFDTVERFTAALTPKIKSSNTLLMSIVIILLISMGGYFSFFNESADSYSELDIRNELELKIKIDYLKEDLASLVKSAAFTDPWQDGIWKNVSDLLILVKNDDPWLDQQKMLIYQLYLKEISSAVDAGKYNKAKALIQNAQRYTDDVTKLDAQQIKIASLVQDATRTREVRQKREIDEKRLSHENDRRNQQNKMSRARKVELFDVALENVNAQTKCQGRLNMRNVQTAVEKLRDLDHKRYNRLEGKIVNSLAGCIAQTGKAFPERATEAKKQALRIFKSNQVLMALKIKQRDPCDISLAGLGSRGKRALCKDKIKDAGAGPVLIVIPGNQKIRAFAIGKFEVSVRELNKFCKVSPGCRPIKGDTELPVSNITFKVAKAYLKWLSRQSRQKYRLPTKNEWLYAAKSQRRKLDANRNCMLSTRGIEKGGKLVRASIGKQNSWGLVNYVGNVQEWVYDKGRKLVAVGGSFKQSMDNCTVTTTHAHNGSADISTGLRVVRELRAGS</sequence>
<dbReference type="GO" id="GO:0004674">
    <property type="term" value="F:protein serine/threonine kinase activity"/>
    <property type="evidence" value="ECO:0007669"/>
    <property type="project" value="UniProtKB-KW"/>
</dbReference>
<reference evidence="7" key="1">
    <citation type="submission" date="2018-06" db="EMBL/GenBank/DDBJ databases">
        <authorList>
            <person name="Zhirakovskaya E."/>
        </authorList>
    </citation>
    <scope>NUCLEOTIDE SEQUENCE</scope>
</reference>
<dbReference type="PROSITE" id="PS00108">
    <property type="entry name" value="PROTEIN_KINASE_ST"/>
    <property type="match status" value="1"/>
</dbReference>
<evidence type="ECO:0000256" key="4">
    <source>
        <dbReference type="ARBA" id="ARBA00022840"/>
    </source>
</evidence>
<dbReference type="InterPro" id="IPR017441">
    <property type="entry name" value="Protein_kinase_ATP_BS"/>
</dbReference>
<dbReference type="InterPro" id="IPR042095">
    <property type="entry name" value="SUMF_sf"/>
</dbReference>
<dbReference type="Gene3D" id="3.90.1580.10">
    <property type="entry name" value="paralog of FGE (formylglycine-generating enzyme)"/>
    <property type="match status" value="1"/>
</dbReference>
<feature type="compositionally biased region" description="Basic and acidic residues" evidence="5">
    <location>
        <begin position="1"/>
        <end position="10"/>
    </location>
</feature>
<keyword evidence="3 7" id="KW-0418">Kinase</keyword>
<keyword evidence="7" id="KW-0723">Serine/threonine-protein kinase</keyword>
<keyword evidence="1" id="KW-0808">Transferase</keyword>
<feature type="region of interest" description="Disordered" evidence="5">
    <location>
        <begin position="1"/>
        <end position="85"/>
    </location>
</feature>
<feature type="domain" description="Protein kinase" evidence="6">
    <location>
        <begin position="178"/>
        <end position="451"/>
    </location>
</feature>
<dbReference type="SUPFAM" id="SSF56436">
    <property type="entry name" value="C-type lectin-like"/>
    <property type="match status" value="1"/>
</dbReference>
<gene>
    <name evidence="7" type="ORF">MNBD_GAMMA11-665</name>
</gene>
<dbReference type="InterPro" id="IPR008271">
    <property type="entry name" value="Ser/Thr_kinase_AS"/>
</dbReference>
<dbReference type="Pfam" id="PF03781">
    <property type="entry name" value="FGE-sulfatase"/>
    <property type="match status" value="1"/>
</dbReference>
<dbReference type="CDD" id="cd14014">
    <property type="entry name" value="STKc_PknB_like"/>
    <property type="match status" value="1"/>
</dbReference>
<dbReference type="InterPro" id="IPR000719">
    <property type="entry name" value="Prot_kinase_dom"/>
</dbReference>
<dbReference type="Gene3D" id="3.30.200.20">
    <property type="entry name" value="Phosphorylase Kinase, domain 1"/>
    <property type="match status" value="1"/>
</dbReference>
<evidence type="ECO:0000256" key="1">
    <source>
        <dbReference type="ARBA" id="ARBA00022679"/>
    </source>
</evidence>
<keyword evidence="2" id="KW-0547">Nucleotide-binding</keyword>
<dbReference type="InterPro" id="IPR016187">
    <property type="entry name" value="CTDL_fold"/>
</dbReference>
<feature type="compositionally biased region" description="Basic and acidic residues" evidence="5">
    <location>
        <begin position="76"/>
        <end position="85"/>
    </location>
</feature>
<feature type="region of interest" description="Disordered" evidence="5">
    <location>
        <begin position="608"/>
        <end position="628"/>
    </location>
</feature>
<protein>
    <submittedName>
        <fullName evidence="7">Serine/threonine protein kinase</fullName>
    </submittedName>
</protein>
<dbReference type="SUPFAM" id="SSF56112">
    <property type="entry name" value="Protein kinase-like (PK-like)"/>
    <property type="match status" value="1"/>
</dbReference>
<keyword evidence="4" id="KW-0067">ATP-binding</keyword>
<evidence type="ECO:0000256" key="5">
    <source>
        <dbReference type="SAM" id="MobiDB-lite"/>
    </source>
</evidence>
<evidence type="ECO:0000256" key="2">
    <source>
        <dbReference type="ARBA" id="ARBA00022741"/>
    </source>
</evidence>
<dbReference type="Gene3D" id="1.10.510.10">
    <property type="entry name" value="Transferase(Phosphotransferase) domain 1"/>
    <property type="match status" value="1"/>
</dbReference>
<proteinExistence type="predicted"/>
<name>A0A3B0XC83_9ZZZZ</name>
<evidence type="ECO:0000313" key="7">
    <source>
        <dbReference type="EMBL" id="VAW59179.1"/>
    </source>
</evidence>
<dbReference type="AlphaFoldDB" id="A0A3B0XC83"/>
<evidence type="ECO:0000256" key="3">
    <source>
        <dbReference type="ARBA" id="ARBA00022777"/>
    </source>
</evidence>
<dbReference type="PANTHER" id="PTHR43289">
    <property type="entry name" value="MITOGEN-ACTIVATED PROTEIN KINASE KINASE KINASE 20-RELATED"/>
    <property type="match status" value="1"/>
</dbReference>
<evidence type="ECO:0000259" key="6">
    <source>
        <dbReference type="PROSITE" id="PS50011"/>
    </source>
</evidence>
<dbReference type="PROSITE" id="PS50011">
    <property type="entry name" value="PROTEIN_KINASE_DOM"/>
    <property type="match status" value="1"/>
</dbReference>
<dbReference type="InterPro" id="IPR005532">
    <property type="entry name" value="SUMF_dom"/>
</dbReference>
<dbReference type="PANTHER" id="PTHR43289:SF6">
    <property type="entry name" value="SERINE_THREONINE-PROTEIN KINASE NEKL-3"/>
    <property type="match status" value="1"/>
</dbReference>
<dbReference type="PROSITE" id="PS00107">
    <property type="entry name" value="PROTEIN_KINASE_ATP"/>
    <property type="match status" value="1"/>
</dbReference>
<dbReference type="InterPro" id="IPR011009">
    <property type="entry name" value="Kinase-like_dom_sf"/>
</dbReference>
<accession>A0A3B0XC83</accession>
<dbReference type="EMBL" id="UOFG01000069">
    <property type="protein sequence ID" value="VAW59179.1"/>
    <property type="molecule type" value="Genomic_DNA"/>
</dbReference>